<dbReference type="SMART" id="SM00304">
    <property type="entry name" value="HAMP"/>
    <property type="match status" value="1"/>
</dbReference>
<dbReference type="Proteomes" id="UP000260773">
    <property type="component" value="Unassembled WGS sequence"/>
</dbReference>
<evidence type="ECO:0000256" key="14">
    <source>
        <dbReference type="SAM" id="Phobius"/>
    </source>
</evidence>
<proteinExistence type="predicted"/>
<keyword evidence="10" id="KW-0067">ATP-binding</keyword>
<dbReference type="PROSITE" id="PS50109">
    <property type="entry name" value="HIS_KIN"/>
    <property type="match status" value="1"/>
</dbReference>
<feature type="transmembrane region" description="Helical" evidence="14">
    <location>
        <begin position="176"/>
        <end position="200"/>
    </location>
</feature>
<dbReference type="FunFam" id="3.30.565.10:FF:000006">
    <property type="entry name" value="Sensor histidine kinase WalK"/>
    <property type="match status" value="1"/>
</dbReference>
<dbReference type="CDD" id="cd00082">
    <property type="entry name" value="HisKA"/>
    <property type="match status" value="1"/>
</dbReference>
<evidence type="ECO:0000256" key="3">
    <source>
        <dbReference type="ARBA" id="ARBA00012438"/>
    </source>
</evidence>
<dbReference type="InterPro" id="IPR005467">
    <property type="entry name" value="His_kinase_dom"/>
</dbReference>
<evidence type="ECO:0000256" key="10">
    <source>
        <dbReference type="ARBA" id="ARBA00022840"/>
    </source>
</evidence>
<dbReference type="AlphaFoldDB" id="A0A3E2TR31"/>
<feature type="transmembrane region" description="Helical" evidence="14">
    <location>
        <begin position="12"/>
        <end position="30"/>
    </location>
</feature>
<evidence type="ECO:0000256" key="4">
    <source>
        <dbReference type="ARBA" id="ARBA00022475"/>
    </source>
</evidence>
<dbReference type="Gene3D" id="6.10.340.10">
    <property type="match status" value="1"/>
</dbReference>
<dbReference type="SMART" id="SM00388">
    <property type="entry name" value="HisKA"/>
    <property type="match status" value="1"/>
</dbReference>
<dbReference type="EC" id="2.7.13.3" evidence="3"/>
<comment type="caution">
    <text evidence="17">The sequence shown here is derived from an EMBL/GenBank/DDBJ whole genome shotgun (WGS) entry which is preliminary data.</text>
</comment>
<organism evidence="17 18">
    <name type="scientific">Coprococcus catus</name>
    <dbReference type="NCBI Taxonomy" id="116085"/>
    <lineage>
        <taxon>Bacteria</taxon>
        <taxon>Bacillati</taxon>
        <taxon>Bacillota</taxon>
        <taxon>Clostridia</taxon>
        <taxon>Lachnospirales</taxon>
        <taxon>Lachnospiraceae</taxon>
        <taxon>Coprococcus</taxon>
    </lineage>
</organism>
<dbReference type="GO" id="GO:0005524">
    <property type="term" value="F:ATP binding"/>
    <property type="evidence" value="ECO:0007669"/>
    <property type="project" value="UniProtKB-KW"/>
</dbReference>
<gene>
    <name evidence="17" type="ORF">DW070_03790</name>
</gene>
<evidence type="ECO:0000256" key="11">
    <source>
        <dbReference type="ARBA" id="ARBA00022989"/>
    </source>
</evidence>
<keyword evidence="7 14" id="KW-0812">Transmembrane</keyword>
<dbReference type="Pfam" id="PF00672">
    <property type="entry name" value="HAMP"/>
    <property type="match status" value="1"/>
</dbReference>
<evidence type="ECO:0000259" key="16">
    <source>
        <dbReference type="PROSITE" id="PS50885"/>
    </source>
</evidence>
<evidence type="ECO:0000256" key="2">
    <source>
        <dbReference type="ARBA" id="ARBA00004651"/>
    </source>
</evidence>
<keyword evidence="11 14" id="KW-1133">Transmembrane helix</keyword>
<comment type="catalytic activity">
    <reaction evidence="1">
        <text>ATP + protein L-histidine = ADP + protein N-phospho-L-histidine.</text>
        <dbReference type="EC" id="2.7.13.3"/>
    </reaction>
</comment>
<evidence type="ECO:0000256" key="1">
    <source>
        <dbReference type="ARBA" id="ARBA00000085"/>
    </source>
</evidence>
<dbReference type="InterPro" id="IPR003661">
    <property type="entry name" value="HisK_dim/P_dom"/>
</dbReference>
<evidence type="ECO:0000256" key="7">
    <source>
        <dbReference type="ARBA" id="ARBA00022692"/>
    </source>
</evidence>
<keyword evidence="5" id="KW-0597">Phosphoprotein</keyword>
<dbReference type="CDD" id="cd00075">
    <property type="entry name" value="HATPase"/>
    <property type="match status" value="1"/>
</dbReference>
<dbReference type="InterPro" id="IPR003660">
    <property type="entry name" value="HAMP_dom"/>
</dbReference>
<dbReference type="InterPro" id="IPR036890">
    <property type="entry name" value="HATPase_C_sf"/>
</dbReference>
<protein>
    <recommendedName>
        <fullName evidence="3">histidine kinase</fullName>
        <ecNumber evidence="3">2.7.13.3</ecNumber>
    </recommendedName>
</protein>
<sequence>MKLLTRIKISYFLAFICPVVLILATVFGVMKMGLNSMEQKYDLDQSSYEMILDPMSMLGHMTASTVEELEQVTKEDPDKLLDQVYLEKLNERLSNHSSYLLVKKDWQNIYSGLPKEGNYKDDLNYSPKDGKDESLYVMDEQPYHIQQMNFTFSDGSVGQVLIYTNVAQIVPQIKKLVAQIIITSLLILFAGSFIAMFWLYKSIVHPLNKLKTAAENIKDGNLNFSVAAETDDEIGEVCVAFEEMRLKLKGQIERNIQYEKESKELISNISHDLKTPMTAIKGYIEGIMDGVADTEEKRDRYIRTIYNKVNDMNSLIEELFLYAKLDSNSVTYSFAKVNVDAYFQDCVEEISLDLESQGVDFGYFNYADRDTVIIADPEQLKRVVNNIIGNSVKYASPDRKLMISLRIMEEAEFVKIEIEDNGKGIARNEVPLIFDRCYRTDASRNSSKGGSGLGLSIAKKIIEEHGGKIWAVSTEGAGTTMCFVLRKYKENNVYE</sequence>
<accession>A0A3E2TR31</accession>
<evidence type="ECO:0000256" key="12">
    <source>
        <dbReference type="ARBA" id="ARBA00023012"/>
    </source>
</evidence>
<feature type="domain" description="HAMP" evidence="16">
    <location>
        <begin position="201"/>
        <end position="253"/>
    </location>
</feature>
<reference evidence="17 18" key="1">
    <citation type="submission" date="2018-08" db="EMBL/GenBank/DDBJ databases">
        <title>A genome reference for cultivated species of the human gut microbiota.</title>
        <authorList>
            <person name="Zou Y."/>
            <person name="Xue W."/>
            <person name="Luo G."/>
        </authorList>
    </citation>
    <scope>NUCLEOTIDE SEQUENCE [LARGE SCALE GENOMIC DNA]</scope>
    <source>
        <strain evidence="17 18">AF45-17</strain>
    </source>
</reference>
<dbReference type="SUPFAM" id="SSF55874">
    <property type="entry name" value="ATPase domain of HSP90 chaperone/DNA topoisomerase II/histidine kinase"/>
    <property type="match status" value="1"/>
</dbReference>
<keyword evidence="9 17" id="KW-0418">Kinase</keyword>
<dbReference type="PANTHER" id="PTHR45528:SF1">
    <property type="entry name" value="SENSOR HISTIDINE KINASE CPXA"/>
    <property type="match status" value="1"/>
</dbReference>
<keyword evidence="12" id="KW-0902">Two-component regulatory system</keyword>
<dbReference type="InterPro" id="IPR003594">
    <property type="entry name" value="HATPase_dom"/>
</dbReference>
<keyword evidence="8" id="KW-0547">Nucleotide-binding</keyword>
<dbReference type="Pfam" id="PF00512">
    <property type="entry name" value="HisKA"/>
    <property type="match status" value="1"/>
</dbReference>
<dbReference type="PROSITE" id="PS50885">
    <property type="entry name" value="HAMP"/>
    <property type="match status" value="1"/>
</dbReference>
<dbReference type="Gene3D" id="3.30.565.10">
    <property type="entry name" value="Histidine kinase-like ATPase, C-terminal domain"/>
    <property type="match status" value="1"/>
</dbReference>
<evidence type="ECO:0000256" key="5">
    <source>
        <dbReference type="ARBA" id="ARBA00022553"/>
    </source>
</evidence>
<feature type="domain" description="Histidine kinase" evidence="15">
    <location>
        <begin position="268"/>
        <end position="489"/>
    </location>
</feature>
<dbReference type="EMBL" id="QVEP01000006">
    <property type="protein sequence ID" value="RGB81272.1"/>
    <property type="molecule type" value="Genomic_DNA"/>
</dbReference>
<keyword evidence="13 14" id="KW-0472">Membrane</keyword>
<evidence type="ECO:0000313" key="17">
    <source>
        <dbReference type="EMBL" id="RGB81272.1"/>
    </source>
</evidence>
<evidence type="ECO:0000259" key="15">
    <source>
        <dbReference type="PROSITE" id="PS50109"/>
    </source>
</evidence>
<dbReference type="InterPro" id="IPR004358">
    <property type="entry name" value="Sig_transdc_His_kin-like_C"/>
</dbReference>
<dbReference type="PANTHER" id="PTHR45528">
    <property type="entry name" value="SENSOR HISTIDINE KINASE CPXA"/>
    <property type="match status" value="1"/>
</dbReference>
<dbReference type="SMART" id="SM00387">
    <property type="entry name" value="HATPase_c"/>
    <property type="match status" value="1"/>
</dbReference>
<evidence type="ECO:0000256" key="8">
    <source>
        <dbReference type="ARBA" id="ARBA00022741"/>
    </source>
</evidence>
<keyword evidence="4" id="KW-1003">Cell membrane</keyword>
<dbReference type="Gene3D" id="1.10.287.130">
    <property type="match status" value="1"/>
</dbReference>
<comment type="subcellular location">
    <subcellularLocation>
        <location evidence="2">Cell membrane</location>
        <topology evidence="2">Multi-pass membrane protein</topology>
    </subcellularLocation>
</comment>
<keyword evidence="6" id="KW-0808">Transferase</keyword>
<dbReference type="GO" id="GO:0000155">
    <property type="term" value="F:phosphorelay sensor kinase activity"/>
    <property type="evidence" value="ECO:0007669"/>
    <property type="project" value="InterPro"/>
</dbReference>
<dbReference type="PRINTS" id="PR00344">
    <property type="entry name" value="BCTRLSENSOR"/>
</dbReference>
<dbReference type="Pfam" id="PF02518">
    <property type="entry name" value="HATPase_c"/>
    <property type="match status" value="1"/>
</dbReference>
<evidence type="ECO:0000256" key="13">
    <source>
        <dbReference type="ARBA" id="ARBA00023136"/>
    </source>
</evidence>
<dbReference type="InterPro" id="IPR036097">
    <property type="entry name" value="HisK_dim/P_sf"/>
</dbReference>
<dbReference type="SUPFAM" id="SSF47384">
    <property type="entry name" value="Homodimeric domain of signal transducing histidine kinase"/>
    <property type="match status" value="1"/>
</dbReference>
<evidence type="ECO:0000256" key="6">
    <source>
        <dbReference type="ARBA" id="ARBA00022679"/>
    </source>
</evidence>
<dbReference type="SUPFAM" id="SSF158472">
    <property type="entry name" value="HAMP domain-like"/>
    <property type="match status" value="1"/>
</dbReference>
<dbReference type="RefSeq" id="WP_117527312.1">
    <property type="nucleotide sequence ID" value="NZ_JAQDKA010000013.1"/>
</dbReference>
<dbReference type="InterPro" id="IPR050398">
    <property type="entry name" value="HssS/ArlS-like"/>
</dbReference>
<dbReference type="CDD" id="cd06225">
    <property type="entry name" value="HAMP"/>
    <property type="match status" value="1"/>
</dbReference>
<dbReference type="FunFam" id="1.10.287.130:FF:000001">
    <property type="entry name" value="Two-component sensor histidine kinase"/>
    <property type="match status" value="1"/>
</dbReference>
<evidence type="ECO:0000313" key="18">
    <source>
        <dbReference type="Proteomes" id="UP000260773"/>
    </source>
</evidence>
<name>A0A3E2TR31_9FIRM</name>
<dbReference type="GO" id="GO:0005886">
    <property type="term" value="C:plasma membrane"/>
    <property type="evidence" value="ECO:0007669"/>
    <property type="project" value="UniProtKB-SubCell"/>
</dbReference>
<evidence type="ECO:0000256" key="9">
    <source>
        <dbReference type="ARBA" id="ARBA00022777"/>
    </source>
</evidence>